<evidence type="ECO:0000256" key="1">
    <source>
        <dbReference type="SAM" id="MobiDB-lite"/>
    </source>
</evidence>
<dbReference type="EMBL" id="QVQZ01000001">
    <property type="protein sequence ID" value="RFU54055.1"/>
    <property type="molecule type" value="Genomic_DNA"/>
</dbReference>
<dbReference type="OrthoDB" id="9812829at2"/>
<protein>
    <submittedName>
        <fullName evidence="5">Carbohydrate-binding domain-containing protein</fullName>
    </submittedName>
</protein>
<dbReference type="KEGG" id="schj:DDV21_006070"/>
<feature type="signal peptide" evidence="2">
    <location>
        <begin position="1"/>
        <end position="21"/>
    </location>
</feature>
<dbReference type="Proteomes" id="UP000246115">
    <property type="component" value="Chromosome"/>
</dbReference>
<dbReference type="RefSeq" id="WP_116877151.1">
    <property type="nucleotide sequence ID" value="NZ_CP031733.1"/>
</dbReference>
<accession>A0A372KP48</accession>
<sequence>MVKIQRKMLFLLCSLAALLIAACSSQNTNTSTSGSINSNSEVSTSTAVNSAYFIDEDTVTDYDKDAASTIKLTGDTASVSGEGVSIANSKVTISKAGTYLISGESENVQVQVAATESDNVRLVFNGVTMTGDQTAIDIQSAQRVFITLAEGTNNNIANSGSSDESEAVIYSETDLTFNGTGSLTVNGQYSNAIESEAGIHITGGSYNLTAVDDAVKVNNELNIANTTMTVEAGEDALKSDNDDNLTLGNLYLANSTLTISAGDDAVHASGDLLIDSGNIDIAKAAEGLEGKTVTINDGNFTINSSDDAINAANSNAAAEDIGLVINGGYFTITTSGDGLDSNNSIEIKGGTLYISAATDTANNALDYENEGIITGGQLIFLGSSEMAQGFSGNSTQASIMENIQGSGGSKIVISDSDGNELLSYTASQEFQNILVSTPELEEGQTYTITVDGQSITAKASLSTGQGGMMDSGEPGMGMP</sequence>
<dbReference type="InterPro" id="IPR025584">
    <property type="entry name" value="Cthe_2159"/>
</dbReference>
<reference evidence="5 7" key="2">
    <citation type="submission" date="2018-08" db="EMBL/GenBank/DDBJ databases">
        <title>Draft genome of Streptococcus sp. nov. Z1.</title>
        <authorList>
            <person name="Tian Z."/>
        </authorList>
    </citation>
    <scope>NUCLEOTIDE SEQUENCE [LARGE SCALE GENOMIC DNA]</scope>
    <source>
        <strain evidence="5">Z1</strain>
        <strain evidence="7">Z1(2018)</strain>
    </source>
</reference>
<dbReference type="Proteomes" id="UP000262901">
    <property type="component" value="Unassembled WGS sequence"/>
</dbReference>
<dbReference type="AlphaFoldDB" id="A0A372KP48"/>
<organism evidence="5 7">
    <name type="scientific">Streptococcus chenjunshii</name>
    <dbReference type="NCBI Taxonomy" id="2173853"/>
    <lineage>
        <taxon>Bacteria</taxon>
        <taxon>Bacillati</taxon>
        <taxon>Bacillota</taxon>
        <taxon>Bacilli</taxon>
        <taxon>Lactobacillales</taxon>
        <taxon>Streptococcaceae</taxon>
        <taxon>Streptococcus</taxon>
    </lineage>
</organism>
<reference evidence="6" key="3">
    <citation type="submission" date="2018-08" db="EMBL/GenBank/DDBJ databases">
        <title>Streptococcus chenjunshii sp. nov., isolated from stools sample of the Tibetan antelope in the Qinghai-Tibet plateau, China.</title>
        <authorList>
            <person name="Tian Z."/>
        </authorList>
    </citation>
    <scope>NUCLEOTIDE SEQUENCE [LARGE SCALE GENOMIC DNA]</scope>
    <source>
        <strain evidence="6">Z15</strain>
    </source>
</reference>
<dbReference type="Pfam" id="PF14262">
    <property type="entry name" value="Cthe_2159"/>
    <property type="match status" value="1"/>
</dbReference>
<evidence type="ECO:0000313" key="3">
    <source>
        <dbReference type="EMBL" id="AXQ78673.1"/>
    </source>
</evidence>
<evidence type="ECO:0000313" key="5">
    <source>
        <dbReference type="EMBL" id="RFU54055.1"/>
    </source>
</evidence>
<dbReference type="PROSITE" id="PS51257">
    <property type="entry name" value="PROKAR_LIPOPROTEIN"/>
    <property type="match status" value="1"/>
</dbReference>
<dbReference type="EMBL" id="QVQY01000003">
    <property type="protein sequence ID" value="RFU51734.1"/>
    <property type="molecule type" value="Genomic_DNA"/>
</dbReference>
<dbReference type="Proteomes" id="UP000264056">
    <property type="component" value="Unassembled WGS sequence"/>
</dbReference>
<name>A0A372KP48_9STRE</name>
<reference evidence="4 8" key="1">
    <citation type="submission" date="2018-08" db="EMBL/GenBank/DDBJ databases">
        <title>Draft genome of Streptococcus sp .nov. Z2.</title>
        <authorList>
            <person name="Tian Z."/>
        </authorList>
    </citation>
    <scope>NUCLEOTIDE SEQUENCE [LARGE SCALE GENOMIC DNA]</scope>
    <source>
        <strain evidence="4 8">Z2</strain>
    </source>
</reference>
<dbReference type="EMBL" id="CP031733">
    <property type="protein sequence ID" value="AXQ78673.1"/>
    <property type="molecule type" value="Genomic_DNA"/>
</dbReference>
<keyword evidence="8" id="KW-1185">Reference proteome</keyword>
<gene>
    <name evidence="3" type="ORF">DDV21_006070</name>
    <name evidence="4" type="ORF">DDV22_02470</name>
    <name evidence="5" type="ORF">DDV23_00530</name>
</gene>
<evidence type="ECO:0000313" key="8">
    <source>
        <dbReference type="Proteomes" id="UP000264056"/>
    </source>
</evidence>
<keyword evidence="2" id="KW-0732">Signal</keyword>
<proteinExistence type="predicted"/>
<reference evidence="3" key="4">
    <citation type="journal article" date="2019" name="Int. J. Syst. Evol. Microbiol.">
        <title>Streptococcus chenjunshii sp. nov. isolated from feces of Tibetan antelopes.</title>
        <authorList>
            <person name="Tian Z."/>
            <person name="Lu S."/>
            <person name="Jin D."/>
            <person name="Yang J."/>
            <person name="Pu J."/>
            <person name="Lai X.H."/>
            <person name="Bai X.N."/>
            <person name="Wu X.M."/>
            <person name="Li J."/>
            <person name="Wang S."/>
            <person name="Xu J."/>
        </authorList>
    </citation>
    <scope>NUCLEOTIDE SEQUENCE</scope>
    <source>
        <strain evidence="3">Z15</strain>
    </source>
</reference>
<evidence type="ECO:0000313" key="6">
    <source>
        <dbReference type="Proteomes" id="UP000246115"/>
    </source>
</evidence>
<evidence type="ECO:0000313" key="4">
    <source>
        <dbReference type="EMBL" id="RFU51734.1"/>
    </source>
</evidence>
<evidence type="ECO:0000256" key="2">
    <source>
        <dbReference type="SAM" id="SignalP"/>
    </source>
</evidence>
<accession>A0A346NCC8</accession>
<feature type="chain" id="PRO_5044585524" evidence="2">
    <location>
        <begin position="22"/>
        <end position="479"/>
    </location>
</feature>
<feature type="compositionally biased region" description="Gly residues" evidence="1">
    <location>
        <begin position="464"/>
        <end position="479"/>
    </location>
</feature>
<evidence type="ECO:0000313" key="7">
    <source>
        <dbReference type="Proteomes" id="UP000262901"/>
    </source>
</evidence>
<feature type="region of interest" description="Disordered" evidence="1">
    <location>
        <begin position="460"/>
        <end position="479"/>
    </location>
</feature>